<sequence length="194" mass="21002">MLVHVLYAAHPPQCSFELTLEQLTRRDTRFGALPALQRRGVLEQVVQDSADLQQAHLRLKMGPQVWHGTPGALDEDGSGRVSAGHGWSEQELEFALGLNLVEAERHAVSVSELTGVLQAWPHGTVYVFGAGSGAGEDTLQRRFNLTSFTDRLELEFLAQSGFAELGVLRAHRIGGEGRPHILRAGNSAAHGGPV</sequence>
<dbReference type="RefSeq" id="WP_188904447.1">
    <property type="nucleotide sequence ID" value="NZ_BMOM01000018.1"/>
</dbReference>
<gene>
    <name evidence="1" type="ORF">GCM10010841_22390</name>
</gene>
<evidence type="ECO:0000313" key="1">
    <source>
        <dbReference type="EMBL" id="GGM13282.1"/>
    </source>
</evidence>
<proteinExistence type="predicted"/>
<keyword evidence="2" id="KW-1185">Reference proteome</keyword>
<name>A0ABQ2GV35_9DEIO</name>
<dbReference type="EMBL" id="BMOM01000018">
    <property type="protein sequence ID" value="GGM13282.1"/>
    <property type="molecule type" value="Genomic_DNA"/>
</dbReference>
<protein>
    <submittedName>
        <fullName evidence="1">Uncharacterized protein</fullName>
    </submittedName>
</protein>
<organism evidence="1 2">
    <name type="scientific">Deinococcus aerophilus</name>
    <dbReference type="NCBI Taxonomy" id="522488"/>
    <lineage>
        <taxon>Bacteria</taxon>
        <taxon>Thermotogati</taxon>
        <taxon>Deinococcota</taxon>
        <taxon>Deinococci</taxon>
        <taxon>Deinococcales</taxon>
        <taxon>Deinococcaceae</taxon>
        <taxon>Deinococcus</taxon>
    </lineage>
</organism>
<accession>A0ABQ2GV35</accession>
<evidence type="ECO:0000313" key="2">
    <source>
        <dbReference type="Proteomes" id="UP000661918"/>
    </source>
</evidence>
<reference evidence="2" key="1">
    <citation type="journal article" date="2019" name="Int. J. Syst. Evol. Microbiol.">
        <title>The Global Catalogue of Microorganisms (GCM) 10K type strain sequencing project: providing services to taxonomists for standard genome sequencing and annotation.</title>
        <authorList>
            <consortium name="The Broad Institute Genomics Platform"/>
            <consortium name="The Broad Institute Genome Sequencing Center for Infectious Disease"/>
            <person name="Wu L."/>
            <person name="Ma J."/>
        </authorList>
    </citation>
    <scope>NUCLEOTIDE SEQUENCE [LARGE SCALE GENOMIC DNA]</scope>
    <source>
        <strain evidence="2">JCM 15443</strain>
    </source>
</reference>
<dbReference type="Proteomes" id="UP000661918">
    <property type="component" value="Unassembled WGS sequence"/>
</dbReference>
<comment type="caution">
    <text evidence="1">The sequence shown here is derived from an EMBL/GenBank/DDBJ whole genome shotgun (WGS) entry which is preliminary data.</text>
</comment>